<reference evidence="3" key="1">
    <citation type="submission" date="2014-09" db="EMBL/GenBank/DDBJ databases">
        <authorList>
            <person name="Magalhaes I.L.F."/>
            <person name="Oliveira U."/>
            <person name="Santos F.R."/>
            <person name="Vidigal T.H.D.A."/>
            <person name="Brescovit A.D."/>
            <person name="Santos A.J."/>
        </authorList>
    </citation>
    <scope>NUCLEOTIDE SEQUENCE</scope>
    <source>
        <tissue evidence="3">Shoot tissue taken approximately 20 cm above the soil surface</tissue>
    </source>
</reference>
<feature type="region of interest" description="Disordered" evidence="1">
    <location>
        <begin position="19"/>
        <end position="110"/>
    </location>
</feature>
<evidence type="ECO:0000256" key="2">
    <source>
        <dbReference type="SAM" id="SignalP"/>
    </source>
</evidence>
<dbReference type="AlphaFoldDB" id="A0A0A9HGP9"/>
<name>A0A0A9HGP9_ARUDO</name>
<accession>A0A0A9HGP9</accession>
<evidence type="ECO:0000313" key="3">
    <source>
        <dbReference type="EMBL" id="JAE32063.1"/>
    </source>
</evidence>
<dbReference type="EMBL" id="GBRH01165833">
    <property type="protein sequence ID" value="JAE32063.1"/>
    <property type="molecule type" value="Transcribed_RNA"/>
</dbReference>
<evidence type="ECO:0000256" key="1">
    <source>
        <dbReference type="SAM" id="MobiDB-lite"/>
    </source>
</evidence>
<sequence length="110" mass="11976">MHAVSGLFSLLVIQSLPRASPFPRPLRRPLQWRCPRWRRSTPPASTPAQQPARPPLSAWAPGSSSGSGRRPSLVRRSRRARMSALGSTPPSTGGSLLGCRTRGLLEPAFR</sequence>
<proteinExistence type="predicted"/>
<keyword evidence="2" id="KW-0732">Signal</keyword>
<organism evidence="3">
    <name type="scientific">Arundo donax</name>
    <name type="common">Giant reed</name>
    <name type="synonym">Donax arundinaceus</name>
    <dbReference type="NCBI Taxonomy" id="35708"/>
    <lineage>
        <taxon>Eukaryota</taxon>
        <taxon>Viridiplantae</taxon>
        <taxon>Streptophyta</taxon>
        <taxon>Embryophyta</taxon>
        <taxon>Tracheophyta</taxon>
        <taxon>Spermatophyta</taxon>
        <taxon>Magnoliopsida</taxon>
        <taxon>Liliopsida</taxon>
        <taxon>Poales</taxon>
        <taxon>Poaceae</taxon>
        <taxon>PACMAD clade</taxon>
        <taxon>Arundinoideae</taxon>
        <taxon>Arundineae</taxon>
        <taxon>Arundo</taxon>
    </lineage>
</organism>
<feature type="compositionally biased region" description="Basic residues" evidence="1">
    <location>
        <begin position="72"/>
        <end position="81"/>
    </location>
</feature>
<protein>
    <submittedName>
        <fullName evidence="3">Uncharacterized protein</fullName>
    </submittedName>
</protein>
<reference evidence="3" key="2">
    <citation type="journal article" date="2015" name="Data Brief">
        <title>Shoot transcriptome of the giant reed, Arundo donax.</title>
        <authorList>
            <person name="Barrero R.A."/>
            <person name="Guerrero F.D."/>
            <person name="Moolhuijzen P."/>
            <person name="Goolsby J.A."/>
            <person name="Tidwell J."/>
            <person name="Bellgard S.E."/>
            <person name="Bellgard M.I."/>
        </authorList>
    </citation>
    <scope>NUCLEOTIDE SEQUENCE</scope>
    <source>
        <tissue evidence="3">Shoot tissue taken approximately 20 cm above the soil surface</tissue>
    </source>
</reference>
<feature type="chain" id="PRO_5002045307" evidence="2">
    <location>
        <begin position="20"/>
        <end position="110"/>
    </location>
</feature>
<feature type="signal peptide" evidence="2">
    <location>
        <begin position="1"/>
        <end position="19"/>
    </location>
</feature>
<feature type="compositionally biased region" description="Low complexity" evidence="1">
    <location>
        <begin position="40"/>
        <end position="71"/>
    </location>
</feature>